<protein>
    <submittedName>
        <fullName evidence="1">Uncharacterized protein</fullName>
    </submittedName>
</protein>
<accession>G2DYI7</accession>
<evidence type="ECO:0000313" key="1">
    <source>
        <dbReference type="EMBL" id="EGV32614.1"/>
    </source>
</evidence>
<gene>
    <name evidence="1" type="ORF">ThidrDRAFT_1099</name>
</gene>
<sequence>MSDWEAQVEHVCAQSWKALMAERRFFPFYPLKGIGAALPRTAESPTFDQLRQRLGANAALEAWSRYPDVQAIDQLFTEASGDTASPISLYEAALMIGRRLLDTPSALNGRAAEFFATQIRRKAIDPRHPRTLIRYSDHPPESEIPDLTWRLFPQELQDFAIAQWGRTLYRASELGGLRGTPEQREKPLDPRERKTLLRLIAALCDLAQLDLEQPYKSAEVIRVKLETLGITLKTDTIAEKLKALPEVIPPPPTPTTNAPSTPL</sequence>
<comment type="caution">
    <text evidence="1">The sequence shown here is derived from an EMBL/GenBank/DDBJ whole genome shotgun (WGS) entry which is preliminary data.</text>
</comment>
<dbReference type="OrthoDB" id="6466965at2"/>
<reference evidence="1 2" key="1">
    <citation type="submission" date="2011-06" db="EMBL/GenBank/DDBJ databases">
        <title>The draft genome of Thiorhodococcus drewsii AZ1.</title>
        <authorList>
            <consortium name="US DOE Joint Genome Institute (JGI-PGF)"/>
            <person name="Lucas S."/>
            <person name="Han J."/>
            <person name="Lapidus A."/>
            <person name="Cheng J.-F."/>
            <person name="Goodwin L."/>
            <person name="Pitluck S."/>
            <person name="Peters L."/>
            <person name="Land M.L."/>
            <person name="Hauser L."/>
            <person name="Vogl K."/>
            <person name="Liu Z."/>
            <person name="Imhoff J."/>
            <person name="Thiel V."/>
            <person name="Frigaard N.-U."/>
            <person name="Bryant D.A."/>
            <person name="Woyke T.J."/>
        </authorList>
    </citation>
    <scope>NUCLEOTIDE SEQUENCE [LARGE SCALE GENOMIC DNA]</scope>
    <source>
        <strain evidence="1 2">AZ1</strain>
    </source>
</reference>
<dbReference type="Proteomes" id="UP000004200">
    <property type="component" value="Unassembled WGS sequence"/>
</dbReference>
<organism evidence="1 2">
    <name type="scientific">Thiorhodococcus drewsii AZ1</name>
    <dbReference type="NCBI Taxonomy" id="765913"/>
    <lineage>
        <taxon>Bacteria</taxon>
        <taxon>Pseudomonadati</taxon>
        <taxon>Pseudomonadota</taxon>
        <taxon>Gammaproteobacteria</taxon>
        <taxon>Chromatiales</taxon>
        <taxon>Chromatiaceae</taxon>
        <taxon>Thiorhodococcus</taxon>
    </lineage>
</organism>
<dbReference type="eggNOG" id="ENOG502ZGX1">
    <property type="taxonomic scope" value="Bacteria"/>
</dbReference>
<name>G2DYI7_9GAMM</name>
<evidence type="ECO:0000313" key="2">
    <source>
        <dbReference type="Proteomes" id="UP000004200"/>
    </source>
</evidence>
<proteinExistence type="predicted"/>
<dbReference type="AlphaFoldDB" id="G2DYI7"/>
<dbReference type="RefSeq" id="WP_007039814.1">
    <property type="nucleotide sequence ID" value="NZ_AFWT01000006.1"/>
</dbReference>
<keyword evidence="2" id="KW-1185">Reference proteome</keyword>
<dbReference type="EMBL" id="AFWT01000006">
    <property type="protein sequence ID" value="EGV32614.1"/>
    <property type="molecule type" value="Genomic_DNA"/>
</dbReference>